<comment type="caution">
    <text evidence="1">The sequence shown here is derived from an EMBL/GenBank/DDBJ whole genome shotgun (WGS) entry which is preliminary data.</text>
</comment>
<accession>A0ACC3TRH1</accession>
<protein>
    <submittedName>
        <fullName evidence="1">Uncharacterized protein</fullName>
    </submittedName>
</protein>
<sequence>MSDKSNSTIAIFGATGGCANATLVRSLLAGYDVSALARTPAKLTSQLLAQGLPQETLDQHLTIVQGDATNVEDVKRALLLDGKLVSFIVSGLGGKPVLQKSLRTPVTLDNPHIGAIYAETFLNALREICAENPSAAATKPLLAYVSTTGISNGPEDVPFWFRFLYHIVLAVPHVDKRKMESIFMSHMAQPEASERLLRGVVGVRASLLTGGIDYKSGKGWKTLRVGTEEKPAVGYTIARADVGEWIFEEVVKEDGGEWVGNSVTLTS</sequence>
<reference evidence="2" key="1">
    <citation type="journal article" date="2024" name="Front. Bioeng. Biotechnol.">
        <title>Genome-scale model development and genomic sequencing of the oleaginous clade Lipomyces.</title>
        <authorList>
            <person name="Czajka J.J."/>
            <person name="Han Y."/>
            <person name="Kim J."/>
            <person name="Mondo S.J."/>
            <person name="Hofstad B.A."/>
            <person name="Robles A."/>
            <person name="Haridas S."/>
            <person name="Riley R."/>
            <person name="LaButti K."/>
            <person name="Pangilinan J."/>
            <person name="Andreopoulos W."/>
            <person name="Lipzen A."/>
            <person name="Yan J."/>
            <person name="Wang M."/>
            <person name="Ng V."/>
            <person name="Grigoriev I.V."/>
            <person name="Spatafora J.W."/>
            <person name="Magnuson J.K."/>
            <person name="Baker S.E."/>
            <person name="Pomraning K.R."/>
        </authorList>
    </citation>
    <scope>NUCLEOTIDE SEQUENCE [LARGE SCALE GENOMIC DNA]</scope>
    <source>
        <strain evidence="2">CBS 10300</strain>
    </source>
</reference>
<organism evidence="1 2">
    <name type="scientific">Lipomyces orientalis</name>
    <dbReference type="NCBI Taxonomy" id="1233043"/>
    <lineage>
        <taxon>Eukaryota</taxon>
        <taxon>Fungi</taxon>
        <taxon>Dikarya</taxon>
        <taxon>Ascomycota</taxon>
        <taxon>Saccharomycotina</taxon>
        <taxon>Lipomycetes</taxon>
        <taxon>Lipomycetales</taxon>
        <taxon>Lipomycetaceae</taxon>
        <taxon>Lipomyces</taxon>
    </lineage>
</organism>
<dbReference type="EMBL" id="MU970060">
    <property type="protein sequence ID" value="KAK9323501.1"/>
    <property type="molecule type" value="Genomic_DNA"/>
</dbReference>
<proteinExistence type="predicted"/>
<evidence type="ECO:0000313" key="2">
    <source>
        <dbReference type="Proteomes" id="UP001489719"/>
    </source>
</evidence>
<gene>
    <name evidence="1" type="ORF">V1517DRAFT_320006</name>
</gene>
<dbReference type="Proteomes" id="UP001489719">
    <property type="component" value="Unassembled WGS sequence"/>
</dbReference>
<keyword evidence="2" id="KW-1185">Reference proteome</keyword>
<name>A0ACC3TRH1_9ASCO</name>
<evidence type="ECO:0000313" key="1">
    <source>
        <dbReference type="EMBL" id="KAK9323501.1"/>
    </source>
</evidence>